<dbReference type="OrthoDB" id="1190930at2"/>
<reference evidence="2 3" key="1">
    <citation type="submission" date="2018-08" db="EMBL/GenBank/DDBJ databases">
        <title>Genomic Encyclopedia of Type Strains, Phase IV (KMG-IV): sequencing the most valuable type-strain genomes for metagenomic binning, comparative biology and taxonomic classification.</title>
        <authorList>
            <person name="Goeker M."/>
        </authorList>
    </citation>
    <scope>NUCLEOTIDE SEQUENCE [LARGE SCALE GENOMIC DNA]</scope>
    <source>
        <strain evidence="2 3">DSM 18841</strain>
    </source>
</reference>
<accession>A0A3E0I167</accession>
<sequence length="141" mass="16568">MSNTFNKYLFLLILLLKGWSTSYADQKTFDTTISVATFKSVKVKTETQSITQHTSNYIFGEHHQDSERENYFEISEVEDKTQDENEVDESLSKFGSYLSAILHAQFFESQFCVVKEKTQRFKEYTFSSILKLHVKFQIFII</sequence>
<evidence type="ECO:0000313" key="2">
    <source>
        <dbReference type="EMBL" id="REH52443.1"/>
    </source>
</evidence>
<dbReference type="RefSeq" id="WP_115900793.1">
    <property type="nucleotide sequence ID" value="NZ_QUNS01000003.1"/>
</dbReference>
<proteinExistence type="predicted"/>
<feature type="signal peptide" evidence="1">
    <location>
        <begin position="1"/>
        <end position="24"/>
    </location>
</feature>
<name>A0A3E0I167_9FLAO</name>
<dbReference type="Proteomes" id="UP000256884">
    <property type="component" value="Unassembled WGS sequence"/>
</dbReference>
<keyword evidence="3" id="KW-1185">Reference proteome</keyword>
<dbReference type="EMBL" id="QUNS01000003">
    <property type="protein sequence ID" value="REH52443.1"/>
    <property type="molecule type" value="Genomic_DNA"/>
</dbReference>
<evidence type="ECO:0000256" key="1">
    <source>
        <dbReference type="SAM" id="SignalP"/>
    </source>
</evidence>
<organism evidence="2 3">
    <name type="scientific">Tenacibaculum gallaicum</name>
    <dbReference type="NCBI Taxonomy" id="561505"/>
    <lineage>
        <taxon>Bacteria</taxon>
        <taxon>Pseudomonadati</taxon>
        <taxon>Bacteroidota</taxon>
        <taxon>Flavobacteriia</taxon>
        <taxon>Flavobacteriales</taxon>
        <taxon>Flavobacteriaceae</taxon>
        <taxon>Tenacibaculum</taxon>
    </lineage>
</organism>
<keyword evidence="1" id="KW-0732">Signal</keyword>
<comment type="caution">
    <text evidence="2">The sequence shown here is derived from an EMBL/GenBank/DDBJ whole genome shotgun (WGS) entry which is preliminary data.</text>
</comment>
<evidence type="ECO:0000313" key="3">
    <source>
        <dbReference type="Proteomes" id="UP000256884"/>
    </source>
</evidence>
<gene>
    <name evidence="2" type="ORF">C7448_103175</name>
</gene>
<feature type="chain" id="PRO_5017614495" evidence="1">
    <location>
        <begin position="25"/>
        <end position="141"/>
    </location>
</feature>
<protein>
    <submittedName>
        <fullName evidence="2">Uncharacterized protein</fullName>
    </submittedName>
</protein>
<dbReference type="AlphaFoldDB" id="A0A3E0I167"/>